<proteinExistence type="inferred from homology"/>
<evidence type="ECO:0000256" key="3">
    <source>
        <dbReference type="ARBA" id="ARBA00022884"/>
    </source>
</evidence>
<dbReference type="NCBIfam" id="NF006342">
    <property type="entry name" value="PRK08569.1"/>
    <property type="match status" value="1"/>
</dbReference>
<dbReference type="Pfam" id="PF17144">
    <property type="entry name" value="Ribosomal_L5e"/>
    <property type="match status" value="2"/>
</dbReference>
<evidence type="ECO:0000313" key="8">
    <source>
        <dbReference type="EMBL" id="RLE52535.1"/>
    </source>
</evidence>
<dbReference type="GO" id="GO:0008097">
    <property type="term" value="F:5S rRNA binding"/>
    <property type="evidence" value="ECO:0007669"/>
    <property type="project" value="InterPro"/>
</dbReference>
<evidence type="ECO:0000313" key="9">
    <source>
        <dbReference type="Proteomes" id="UP000272051"/>
    </source>
</evidence>
<keyword evidence="3 6" id="KW-0694">RNA-binding</keyword>
<evidence type="ECO:0000256" key="5">
    <source>
        <dbReference type="ARBA" id="ARBA00023274"/>
    </source>
</evidence>
<name>A0A497EQW5_9CREN</name>
<keyword evidence="2 6" id="KW-0699">rRNA-binding</keyword>
<dbReference type="HAMAP" id="MF_01337_A">
    <property type="entry name" value="Ribosomal_uL18_A"/>
    <property type="match status" value="1"/>
</dbReference>
<evidence type="ECO:0000256" key="4">
    <source>
        <dbReference type="ARBA" id="ARBA00022980"/>
    </source>
</evidence>
<evidence type="ECO:0000256" key="1">
    <source>
        <dbReference type="ARBA" id="ARBA00007116"/>
    </source>
</evidence>
<dbReference type="PANTHER" id="PTHR23410:SF12">
    <property type="entry name" value="LARGE RIBOSOMAL SUBUNIT PROTEIN UL18"/>
    <property type="match status" value="1"/>
</dbReference>
<dbReference type="SUPFAM" id="SSF53137">
    <property type="entry name" value="Translational machinery components"/>
    <property type="match status" value="1"/>
</dbReference>
<dbReference type="GO" id="GO:0000027">
    <property type="term" value="P:ribosomal large subunit assembly"/>
    <property type="evidence" value="ECO:0007669"/>
    <property type="project" value="TreeGrafter"/>
</dbReference>
<evidence type="ECO:0000313" key="7">
    <source>
        <dbReference type="EMBL" id="RLE49579.1"/>
    </source>
</evidence>
<dbReference type="InterPro" id="IPR057267">
    <property type="entry name" value="Rbsml_uL18_arch"/>
</dbReference>
<protein>
    <recommendedName>
        <fullName evidence="6">Large ribosomal subunit protein uL18</fullName>
    </recommendedName>
</protein>
<dbReference type="EMBL" id="QMQV01000030">
    <property type="protein sequence ID" value="RLE49579.1"/>
    <property type="molecule type" value="Genomic_DNA"/>
</dbReference>
<dbReference type="GO" id="GO:0022625">
    <property type="term" value="C:cytosolic large ribosomal subunit"/>
    <property type="evidence" value="ECO:0007669"/>
    <property type="project" value="TreeGrafter"/>
</dbReference>
<dbReference type="Proteomes" id="UP000278475">
    <property type="component" value="Unassembled WGS sequence"/>
</dbReference>
<evidence type="ECO:0000256" key="6">
    <source>
        <dbReference type="HAMAP-Rule" id="MF_01337"/>
    </source>
</evidence>
<dbReference type="CDD" id="cd00432">
    <property type="entry name" value="Ribosomal_L18_L5e"/>
    <property type="match status" value="1"/>
</dbReference>
<organism evidence="7 10">
    <name type="scientific">Thermoproteota archaeon</name>
    <dbReference type="NCBI Taxonomy" id="2056631"/>
    <lineage>
        <taxon>Archaea</taxon>
        <taxon>Thermoproteota</taxon>
    </lineage>
</organism>
<dbReference type="Gene3D" id="3.30.420.100">
    <property type="match status" value="1"/>
</dbReference>
<keyword evidence="5 6" id="KW-0687">Ribonucleoprotein</keyword>
<dbReference type="AlphaFoldDB" id="A0A497EQW5"/>
<dbReference type="InterPro" id="IPR005485">
    <property type="entry name" value="Rbsml_uL18_euk_arch"/>
</dbReference>
<comment type="function">
    <text evidence="6">This is one of the proteins that bind and probably mediate the attachment of the 5S RNA into the large ribosomal subunit, where it forms part of the central protuberance.</text>
</comment>
<gene>
    <name evidence="6" type="primary">rpl18</name>
    <name evidence="7" type="ORF">DRJ31_04465</name>
    <name evidence="8" type="ORF">DRJ33_03600</name>
</gene>
<dbReference type="GO" id="GO:0003735">
    <property type="term" value="F:structural constituent of ribosome"/>
    <property type="evidence" value="ECO:0007669"/>
    <property type="project" value="InterPro"/>
</dbReference>
<evidence type="ECO:0000256" key="2">
    <source>
        <dbReference type="ARBA" id="ARBA00022730"/>
    </source>
</evidence>
<dbReference type="Proteomes" id="UP000272051">
    <property type="component" value="Unassembled WGS sequence"/>
</dbReference>
<comment type="subunit">
    <text evidence="6">Part of the 50S ribosomal subunit. Contacts the 5S and 23S rRNAs.</text>
</comment>
<comment type="caution">
    <text evidence="7">The sequence shown here is derived from an EMBL/GenBank/DDBJ whole genome shotgun (WGS) entry which is preliminary data.</text>
</comment>
<dbReference type="InterPro" id="IPR057268">
    <property type="entry name" value="Ribosomal_L18"/>
</dbReference>
<sequence length="207" mass="22972">MARGPMYKVPFRRRREGKTDYRLRRKLILSGLPRLVVRGSLKHFIVQVAKAEIEGDKVLASAHTKQLVRDFGWKGACGNVPAAYLVGLLAGLRAVSKGIKKAVLDIGLATPTKGSRVFAALKGALDAGMEIPHGEEMLPDEDRILGRHIADYAHKLMEYNIEEYNRRFSRYLSNNLPPEKLPEHVEEVKNKILAAFEGGDEGGGQQS</sequence>
<accession>A0A497EQW5</accession>
<evidence type="ECO:0000313" key="10">
    <source>
        <dbReference type="Proteomes" id="UP000278475"/>
    </source>
</evidence>
<dbReference type="GO" id="GO:0006412">
    <property type="term" value="P:translation"/>
    <property type="evidence" value="ECO:0007669"/>
    <property type="project" value="UniProtKB-UniRule"/>
</dbReference>
<dbReference type="EMBL" id="QMQX01000049">
    <property type="protein sequence ID" value="RLE52535.1"/>
    <property type="molecule type" value="Genomic_DNA"/>
</dbReference>
<reference evidence="9 10" key="1">
    <citation type="submission" date="2018-06" db="EMBL/GenBank/DDBJ databases">
        <title>Extensive metabolic versatility and redundancy in microbially diverse, dynamic hydrothermal sediments.</title>
        <authorList>
            <person name="Dombrowski N."/>
            <person name="Teske A."/>
            <person name="Baker B.J."/>
        </authorList>
    </citation>
    <scope>NUCLEOTIDE SEQUENCE [LARGE SCALE GENOMIC DNA]</scope>
    <source>
        <strain evidence="8">B34_G17</strain>
        <strain evidence="7">B66_G16</strain>
    </source>
</reference>
<comment type="similarity">
    <text evidence="1 6">Belongs to the universal ribosomal protein uL18 family.</text>
</comment>
<dbReference type="PANTHER" id="PTHR23410">
    <property type="entry name" value="RIBOSOMAL PROTEIN L5-RELATED"/>
    <property type="match status" value="1"/>
</dbReference>
<keyword evidence="4 6" id="KW-0689">Ribosomal protein</keyword>